<dbReference type="Gene3D" id="3.40.50.10540">
    <property type="entry name" value="Crotonobetainyl-coa:carnitine coa-transferase, domain 1"/>
    <property type="match status" value="1"/>
</dbReference>
<organism evidence="2 3">
    <name type="scientific">Neoroseomonas lacus</name>
    <dbReference type="NCBI Taxonomy" id="287609"/>
    <lineage>
        <taxon>Bacteria</taxon>
        <taxon>Pseudomonadati</taxon>
        <taxon>Pseudomonadota</taxon>
        <taxon>Alphaproteobacteria</taxon>
        <taxon>Acetobacterales</taxon>
        <taxon>Acetobacteraceae</taxon>
        <taxon>Neoroseomonas</taxon>
    </lineage>
</organism>
<evidence type="ECO:0000313" key="3">
    <source>
        <dbReference type="Proteomes" id="UP000661507"/>
    </source>
</evidence>
<dbReference type="PANTHER" id="PTHR48207">
    <property type="entry name" value="SUCCINATE--HYDROXYMETHYLGLUTARATE COA-TRANSFERASE"/>
    <property type="match status" value="1"/>
</dbReference>
<name>A0A917KCJ0_9PROT</name>
<keyword evidence="3" id="KW-1185">Reference proteome</keyword>
<dbReference type="Pfam" id="PF02515">
    <property type="entry name" value="CoA_transf_3"/>
    <property type="match status" value="1"/>
</dbReference>
<dbReference type="InterPro" id="IPR003673">
    <property type="entry name" value="CoA-Trfase_fam_III"/>
</dbReference>
<sequence>MSGGPLAGIRVLDTTRALAGPLATMVLGDLGAEVLKVEVPGVGDETRFWGPPFAGDAGPTLIGYNRNKKSVAIDLRTTEGRQACLDLARSCDIFVENFRPGTVRRFGVDYNAVRVVRPDVIYCSISGYGQTGPMASRPAVDLMVQAVGGLMAQTGEADGRPMKAAAPVADTMGGLSAAIAILGALMERGRTGEGRYLDISMLDGLVALMGQSVAAWGMSGKVPSRWGNAHPLMAPYESFRTADREIVIAVTNEKNWTGLVALPDFAPLTADRRYEDQPSRNRNRATLVPAVEAILMTRPATHWIAVFDAAGIPVEPINTLAETLALPQLVERGMLVEVEYPPGSGNRIRTAGMPWRDVAREGPVRSPPALGEHTTEVLNAIERESQPTLPQSQ</sequence>
<dbReference type="SUPFAM" id="SSF89796">
    <property type="entry name" value="CoA-transferase family III (CaiB/BaiF)"/>
    <property type="match status" value="1"/>
</dbReference>
<dbReference type="RefSeq" id="WP_188965851.1">
    <property type="nucleotide sequence ID" value="NZ_BMKW01000002.1"/>
</dbReference>
<comment type="caution">
    <text evidence="2">The sequence shown here is derived from an EMBL/GenBank/DDBJ whole genome shotgun (WGS) entry which is preliminary data.</text>
</comment>
<dbReference type="EMBL" id="BMKW01000002">
    <property type="protein sequence ID" value="GGJ05495.1"/>
    <property type="molecule type" value="Genomic_DNA"/>
</dbReference>
<gene>
    <name evidence="2" type="ORF">GCM10011320_10430</name>
</gene>
<protein>
    <submittedName>
        <fullName evidence="2">CoA transferase</fullName>
    </submittedName>
</protein>
<dbReference type="PANTHER" id="PTHR48207:SF4">
    <property type="entry name" value="BLL6097 PROTEIN"/>
    <property type="match status" value="1"/>
</dbReference>
<accession>A0A917KCJ0</accession>
<dbReference type="GO" id="GO:0008410">
    <property type="term" value="F:CoA-transferase activity"/>
    <property type="evidence" value="ECO:0007669"/>
    <property type="project" value="TreeGrafter"/>
</dbReference>
<keyword evidence="1 2" id="KW-0808">Transferase</keyword>
<dbReference type="Gene3D" id="3.30.1540.10">
    <property type="entry name" value="formyl-coa transferase, domain 3"/>
    <property type="match status" value="1"/>
</dbReference>
<proteinExistence type="predicted"/>
<dbReference type="AlphaFoldDB" id="A0A917KCJ0"/>
<evidence type="ECO:0000256" key="1">
    <source>
        <dbReference type="ARBA" id="ARBA00022679"/>
    </source>
</evidence>
<reference evidence="2" key="1">
    <citation type="journal article" date="2014" name="Int. J. Syst. Evol. Microbiol.">
        <title>Complete genome sequence of Corynebacterium casei LMG S-19264T (=DSM 44701T), isolated from a smear-ripened cheese.</title>
        <authorList>
            <consortium name="US DOE Joint Genome Institute (JGI-PGF)"/>
            <person name="Walter F."/>
            <person name="Albersmeier A."/>
            <person name="Kalinowski J."/>
            <person name="Ruckert C."/>
        </authorList>
    </citation>
    <scope>NUCLEOTIDE SEQUENCE</scope>
    <source>
        <strain evidence="2">CGMCC 1.3617</strain>
    </source>
</reference>
<dbReference type="InterPro" id="IPR050483">
    <property type="entry name" value="CoA-transferase_III_domain"/>
</dbReference>
<dbReference type="InterPro" id="IPR044855">
    <property type="entry name" value="CoA-Trfase_III_dom3_sf"/>
</dbReference>
<dbReference type="Proteomes" id="UP000661507">
    <property type="component" value="Unassembled WGS sequence"/>
</dbReference>
<reference evidence="2" key="2">
    <citation type="submission" date="2020-09" db="EMBL/GenBank/DDBJ databases">
        <authorList>
            <person name="Sun Q."/>
            <person name="Zhou Y."/>
        </authorList>
    </citation>
    <scope>NUCLEOTIDE SEQUENCE</scope>
    <source>
        <strain evidence="2">CGMCC 1.3617</strain>
    </source>
</reference>
<dbReference type="InterPro" id="IPR023606">
    <property type="entry name" value="CoA-Trfase_III_dom_1_sf"/>
</dbReference>
<evidence type="ECO:0000313" key="2">
    <source>
        <dbReference type="EMBL" id="GGJ05495.1"/>
    </source>
</evidence>